<evidence type="ECO:0000259" key="3">
    <source>
        <dbReference type="PROSITE" id="PS50048"/>
    </source>
</evidence>
<dbReference type="InterPro" id="IPR021833">
    <property type="entry name" value="DUF3425"/>
</dbReference>
<dbReference type="SMART" id="SM00066">
    <property type="entry name" value="GAL4"/>
    <property type="match status" value="1"/>
</dbReference>
<dbReference type="GO" id="GO:0000981">
    <property type="term" value="F:DNA-binding transcription factor activity, RNA polymerase II-specific"/>
    <property type="evidence" value="ECO:0007669"/>
    <property type="project" value="InterPro"/>
</dbReference>
<evidence type="ECO:0000313" key="4">
    <source>
        <dbReference type="EMBL" id="KAF2852980.1"/>
    </source>
</evidence>
<dbReference type="OrthoDB" id="4161589at2759"/>
<dbReference type="AlphaFoldDB" id="A0A6A7BCA4"/>
<dbReference type="InterPro" id="IPR036864">
    <property type="entry name" value="Zn2-C6_fun-type_DNA-bd_sf"/>
</dbReference>
<accession>A0A6A7BCA4</accession>
<dbReference type="PROSITE" id="PS00463">
    <property type="entry name" value="ZN2_CY6_FUNGAL_1"/>
    <property type="match status" value="1"/>
</dbReference>
<name>A0A6A7BCA4_9PLEO</name>
<protein>
    <recommendedName>
        <fullName evidence="3">Zn(2)-C6 fungal-type domain-containing protein</fullName>
    </recommendedName>
</protein>
<dbReference type="GO" id="GO:0008270">
    <property type="term" value="F:zinc ion binding"/>
    <property type="evidence" value="ECO:0007669"/>
    <property type="project" value="InterPro"/>
</dbReference>
<keyword evidence="5" id="KW-1185">Reference proteome</keyword>
<evidence type="ECO:0000256" key="1">
    <source>
        <dbReference type="ARBA" id="ARBA00023242"/>
    </source>
</evidence>
<dbReference type="CDD" id="cd00067">
    <property type="entry name" value="GAL4"/>
    <property type="match status" value="1"/>
</dbReference>
<dbReference type="PANTHER" id="PTHR37012:SF2">
    <property type="entry name" value="BZIP DOMAIN-CONTAINING PROTEIN-RELATED"/>
    <property type="match status" value="1"/>
</dbReference>
<dbReference type="PROSITE" id="PS50048">
    <property type="entry name" value="ZN2_CY6_FUNGAL_2"/>
    <property type="match status" value="1"/>
</dbReference>
<feature type="compositionally biased region" description="Polar residues" evidence="2">
    <location>
        <begin position="7"/>
        <end position="21"/>
    </location>
</feature>
<dbReference type="Pfam" id="PF11905">
    <property type="entry name" value="DUF3425"/>
    <property type="match status" value="1"/>
</dbReference>
<feature type="domain" description="Zn(2)-C6 fungal-type" evidence="3">
    <location>
        <begin position="177"/>
        <end position="207"/>
    </location>
</feature>
<dbReference type="Proteomes" id="UP000799423">
    <property type="component" value="Unassembled WGS sequence"/>
</dbReference>
<dbReference type="Gene3D" id="4.10.240.10">
    <property type="entry name" value="Zn(2)-C6 fungal-type DNA-binding domain"/>
    <property type="match status" value="1"/>
</dbReference>
<organism evidence="4 5">
    <name type="scientific">Plenodomus tracheiphilus IPT5</name>
    <dbReference type="NCBI Taxonomy" id="1408161"/>
    <lineage>
        <taxon>Eukaryota</taxon>
        <taxon>Fungi</taxon>
        <taxon>Dikarya</taxon>
        <taxon>Ascomycota</taxon>
        <taxon>Pezizomycotina</taxon>
        <taxon>Dothideomycetes</taxon>
        <taxon>Pleosporomycetidae</taxon>
        <taxon>Pleosporales</taxon>
        <taxon>Pleosporineae</taxon>
        <taxon>Leptosphaeriaceae</taxon>
        <taxon>Plenodomus</taxon>
    </lineage>
</organism>
<proteinExistence type="predicted"/>
<dbReference type="SUPFAM" id="SSF57701">
    <property type="entry name" value="Zn2/Cys6 DNA-binding domain"/>
    <property type="match status" value="1"/>
</dbReference>
<dbReference type="InterPro" id="IPR001138">
    <property type="entry name" value="Zn2Cys6_DnaBD"/>
</dbReference>
<evidence type="ECO:0000256" key="2">
    <source>
        <dbReference type="SAM" id="MobiDB-lite"/>
    </source>
</evidence>
<sequence>MLAHMPSQPSDSNSPPGLNYWYGSNSLPDALDGAPQDSSTPRMMRRASDAVVQATGFQRYRVCTADDVEHLFDSYTAAEPPPSRRPPLHRLAEHRAVASPPDSSEWDAGHGPLHLDTAQADLVIRPQAASAAGSHKAPLAPKQGLGGALVNARGQHQSPIAGTYALRTPRGKITSIACESCRKRKSKCDGVRPKCNTCQSKNLTCVYDVAEDGKTTTQLRAHVRRLAKEADDLKSVLLSLALAPNRNAAAMWATELEKNGFMHHSAEEARKALAVSLGLVMGAGSGPTPGLQDGESFGTPTSEQFSGAAQNMGASSYESSSREESREQSQPSMSYGPESTGDVVGSMAAPVPNLEAAASALQKFGYDCAYYRRTKRELFQNGYSEVHIFGRTEIDVDTLLLCFLDPHDDQPVSTWCSRTVNKLLHTSPLPVRLASTWLLTKLMRYLIWPTVETMRASPEWLMPHVGKQETSPYDILIDLVPWPQVRQLLYAHPQEYPVANLVGLIGVTWPYADDACHYWDIEAGQSRLTPLFESTVADLNNWTIDPKILETIPQLEGHIPVKPVVA</sequence>
<gene>
    <name evidence="4" type="ORF">T440DRAFT_487971</name>
</gene>
<feature type="region of interest" description="Disordered" evidence="2">
    <location>
        <begin position="285"/>
        <end position="346"/>
    </location>
</feature>
<reference evidence="4" key="1">
    <citation type="submission" date="2020-01" db="EMBL/GenBank/DDBJ databases">
        <authorList>
            <consortium name="DOE Joint Genome Institute"/>
            <person name="Haridas S."/>
            <person name="Albert R."/>
            <person name="Binder M."/>
            <person name="Bloem J."/>
            <person name="Labutti K."/>
            <person name="Salamov A."/>
            <person name="Andreopoulos B."/>
            <person name="Baker S.E."/>
            <person name="Barry K."/>
            <person name="Bills G."/>
            <person name="Bluhm B.H."/>
            <person name="Cannon C."/>
            <person name="Castanera R."/>
            <person name="Culley D.E."/>
            <person name="Daum C."/>
            <person name="Ezra D."/>
            <person name="Gonzalez J.B."/>
            <person name="Henrissat B."/>
            <person name="Kuo A."/>
            <person name="Liang C."/>
            <person name="Lipzen A."/>
            <person name="Lutzoni F."/>
            <person name="Magnuson J."/>
            <person name="Mondo S."/>
            <person name="Nolan M."/>
            <person name="Ohm R."/>
            <person name="Pangilinan J."/>
            <person name="Park H.-J."/>
            <person name="Ramirez L."/>
            <person name="Alfaro M."/>
            <person name="Sun H."/>
            <person name="Tritt A."/>
            <person name="Yoshinaga Y."/>
            <person name="Zwiers L.-H."/>
            <person name="Turgeon B.G."/>
            <person name="Goodwin S.B."/>
            <person name="Spatafora J.W."/>
            <person name="Crous P.W."/>
            <person name="Grigoriev I.V."/>
        </authorList>
    </citation>
    <scope>NUCLEOTIDE SEQUENCE</scope>
    <source>
        <strain evidence="4">IPT5</strain>
    </source>
</reference>
<feature type="region of interest" description="Disordered" evidence="2">
    <location>
        <begin position="1"/>
        <end position="21"/>
    </location>
</feature>
<dbReference type="EMBL" id="MU006297">
    <property type="protein sequence ID" value="KAF2852980.1"/>
    <property type="molecule type" value="Genomic_DNA"/>
</dbReference>
<evidence type="ECO:0000313" key="5">
    <source>
        <dbReference type="Proteomes" id="UP000799423"/>
    </source>
</evidence>
<keyword evidence="1" id="KW-0539">Nucleus</keyword>
<feature type="compositionally biased region" description="Polar residues" evidence="2">
    <location>
        <begin position="298"/>
        <end position="314"/>
    </location>
</feature>
<dbReference type="PANTHER" id="PTHR37012">
    <property type="entry name" value="B-ZIP TRANSCRIPTION FACTOR (EUROFUNG)-RELATED"/>
    <property type="match status" value="1"/>
</dbReference>
<dbReference type="Pfam" id="PF00172">
    <property type="entry name" value="Zn_clus"/>
    <property type="match status" value="1"/>
</dbReference>